<name>A0ABT1HG75_9NOCA</name>
<evidence type="ECO:0000313" key="2">
    <source>
        <dbReference type="EMBL" id="MCP2175906.1"/>
    </source>
</evidence>
<dbReference type="Proteomes" id="UP001206895">
    <property type="component" value="Unassembled WGS sequence"/>
</dbReference>
<sequence>MESVTKKTTTLVVNARAREWDAREITFEELVGLAYPDPPLGSNVEYTVTFRRGNGNKPEGSLKPRQSVKVKDGMIFDVTPTDLS</sequence>
<comment type="caution">
    <text evidence="2">The sequence shown here is derived from an EMBL/GenBank/DDBJ whole genome shotgun (WGS) entry which is preliminary data.</text>
</comment>
<dbReference type="InterPro" id="IPR027802">
    <property type="entry name" value="Multi-ubiquitin_dom"/>
</dbReference>
<gene>
    <name evidence="2" type="ORF">LX13_001725</name>
</gene>
<evidence type="ECO:0000313" key="3">
    <source>
        <dbReference type="Proteomes" id="UP001206895"/>
    </source>
</evidence>
<dbReference type="RefSeq" id="WP_253660943.1">
    <property type="nucleotide sequence ID" value="NZ_BAAAJQ010000001.1"/>
</dbReference>
<reference evidence="2 3" key="1">
    <citation type="submission" date="2022-06" db="EMBL/GenBank/DDBJ databases">
        <title>Genomic Encyclopedia of Archaeal and Bacterial Type Strains, Phase II (KMG-II): from individual species to whole genera.</title>
        <authorList>
            <person name="Goeker M."/>
        </authorList>
    </citation>
    <scope>NUCLEOTIDE SEQUENCE [LARGE SCALE GENOMIC DNA]</scope>
    <source>
        <strain evidence="2 3">DSM 44693</strain>
    </source>
</reference>
<evidence type="ECO:0000259" key="1">
    <source>
        <dbReference type="Pfam" id="PF14452"/>
    </source>
</evidence>
<proteinExistence type="predicted"/>
<keyword evidence="3" id="KW-1185">Reference proteome</keyword>
<dbReference type="EMBL" id="JAMTCJ010000002">
    <property type="protein sequence ID" value="MCP2175906.1"/>
    <property type="molecule type" value="Genomic_DNA"/>
</dbReference>
<accession>A0ABT1HG75</accession>
<protein>
    <submittedName>
        <fullName evidence="2">Multiubiquitin</fullName>
    </submittedName>
</protein>
<organism evidence="2 3">
    <name type="scientific">Williamsia maris</name>
    <dbReference type="NCBI Taxonomy" id="72806"/>
    <lineage>
        <taxon>Bacteria</taxon>
        <taxon>Bacillati</taxon>
        <taxon>Actinomycetota</taxon>
        <taxon>Actinomycetes</taxon>
        <taxon>Mycobacteriales</taxon>
        <taxon>Nocardiaceae</taxon>
        <taxon>Williamsia</taxon>
    </lineage>
</organism>
<feature type="domain" description="Multi-ubiquitin" evidence="1">
    <location>
        <begin position="10"/>
        <end position="82"/>
    </location>
</feature>
<dbReference type="Pfam" id="PF14452">
    <property type="entry name" value="Multi_ubiq"/>
    <property type="match status" value="1"/>
</dbReference>